<dbReference type="AlphaFoldDB" id="A0A3M0KET8"/>
<evidence type="ECO:0008006" key="3">
    <source>
        <dbReference type="Google" id="ProtNLM"/>
    </source>
</evidence>
<comment type="caution">
    <text evidence="1">The sequence shown here is derived from an EMBL/GenBank/DDBJ whole genome shotgun (WGS) entry which is preliminary data.</text>
</comment>
<dbReference type="Proteomes" id="UP000269221">
    <property type="component" value="Unassembled WGS sequence"/>
</dbReference>
<organism evidence="1 2">
    <name type="scientific">Hirundo rustica rustica</name>
    <dbReference type="NCBI Taxonomy" id="333673"/>
    <lineage>
        <taxon>Eukaryota</taxon>
        <taxon>Metazoa</taxon>
        <taxon>Chordata</taxon>
        <taxon>Craniata</taxon>
        <taxon>Vertebrata</taxon>
        <taxon>Euteleostomi</taxon>
        <taxon>Archelosauria</taxon>
        <taxon>Archosauria</taxon>
        <taxon>Dinosauria</taxon>
        <taxon>Saurischia</taxon>
        <taxon>Theropoda</taxon>
        <taxon>Coelurosauria</taxon>
        <taxon>Aves</taxon>
        <taxon>Neognathae</taxon>
        <taxon>Neoaves</taxon>
        <taxon>Telluraves</taxon>
        <taxon>Australaves</taxon>
        <taxon>Passeriformes</taxon>
        <taxon>Sylvioidea</taxon>
        <taxon>Hirundinidae</taxon>
        <taxon>Hirundo</taxon>
    </lineage>
</organism>
<protein>
    <recommendedName>
        <fullName evidence="3">Reverse transcriptase domain-containing protein</fullName>
    </recommendedName>
</protein>
<name>A0A3M0KET8_HIRRU</name>
<evidence type="ECO:0000313" key="1">
    <source>
        <dbReference type="EMBL" id="RMC09610.1"/>
    </source>
</evidence>
<keyword evidence="2" id="KW-1185">Reference proteome</keyword>
<reference evidence="1 2" key="1">
    <citation type="submission" date="2018-07" db="EMBL/GenBank/DDBJ databases">
        <title>A high quality draft genome assembly of the barn swallow (H. rustica rustica).</title>
        <authorList>
            <person name="Formenti G."/>
            <person name="Chiara M."/>
            <person name="Poveda L."/>
            <person name="Francoijs K.-J."/>
            <person name="Bonisoli-Alquati A."/>
            <person name="Canova L."/>
            <person name="Gianfranceschi L."/>
            <person name="Horner D.S."/>
            <person name="Saino N."/>
        </authorList>
    </citation>
    <scope>NUCLEOTIDE SEQUENCE [LARGE SCALE GENOMIC DNA]</scope>
    <source>
        <strain evidence="1">Chelidonia</strain>
        <tissue evidence="1">Blood</tissue>
    </source>
</reference>
<sequence>MQRELKLGQVMWEELRDGVWLCRDGMRKAKAKLELNLARDTKNSKKGFYKLNVLDSAKTTELSQHCKASLCLSPKILLQSITSLPGKIPEQILLEALLRFIGDREVIQDSKHGFTKSSLLAFYDGVTTSVDKGRATDFIYLDLCKAFDTVPHNILLSKLETDGFDGWMDC</sequence>
<accession>A0A3M0KET8</accession>
<dbReference type="PANTHER" id="PTHR33332">
    <property type="entry name" value="REVERSE TRANSCRIPTASE DOMAIN-CONTAINING PROTEIN"/>
    <property type="match status" value="1"/>
</dbReference>
<gene>
    <name evidence="1" type="ORF">DUI87_13396</name>
</gene>
<dbReference type="OrthoDB" id="9382584at2759"/>
<proteinExistence type="predicted"/>
<evidence type="ECO:0000313" key="2">
    <source>
        <dbReference type="Proteomes" id="UP000269221"/>
    </source>
</evidence>
<dbReference type="EMBL" id="QRBI01000113">
    <property type="protein sequence ID" value="RMC09610.1"/>
    <property type="molecule type" value="Genomic_DNA"/>
</dbReference>